<sequence length="294" mass="34732">MKKTLKYGIYLVIFFTISLAYSQDTIVKRYISLSYYKKSGKPITQKDSANFRYHNGDTLVPVSADFEIPQGKNKVKVPYEEKDSTFLELYKNVVYGTDQSPKDPMFMRYWKDSVKVYFEPSVPGSQANELMEFGNKISKNIDSLNIKRVFTIDDSNYRIYYLNSEYNTDFEPRIVNKSGYYVHWNGKNQIYKTDLKINTSQTDNDNYIFELLKFQFFRSLGYFRSSKKLDCRSYLSACRVPRQLTDIDLELLKYHYSYGVCKGVNLEDFEELHNKFSKLRKKHENVILEVVHSN</sequence>
<protein>
    <submittedName>
        <fullName evidence="1">Uncharacterized protein</fullName>
    </submittedName>
</protein>
<proteinExistence type="predicted"/>
<dbReference type="RefSeq" id="WP_072877835.1">
    <property type="nucleotide sequence ID" value="NZ_FQVT01000003.1"/>
</dbReference>
<reference evidence="2" key="1">
    <citation type="submission" date="2016-11" db="EMBL/GenBank/DDBJ databases">
        <authorList>
            <person name="Varghese N."/>
            <person name="Submissions S."/>
        </authorList>
    </citation>
    <scope>NUCLEOTIDE SEQUENCE [LARGE SCALE GENOMIC DNA]</scope>
    <source>
        <strain evidence="2">DSM 24579</strain>
    </source>
</reference>
<keyword evidence="2" id="KW-1185">Reference proteome</keyword>
<dbReference type="STRING" id="1073325.SAMN05444483_10341"/>
<evidence type="ECO:0000313" key="1">
    <source>
        <dbReference type="EMBL" id="SHF86955.1"/>
    </source>
</evidence>
<dbReference type="OrthoDB" id="1364450at2"/>
<accession>A0A1M5F657</accession>
<dbReference type="Proteomes" id="UP000183945">
    <property type="component" value="Unassembled WGS sequence"/>
</dbReference>
<dbReference type="AlphaFoldDB" id="A0A1M5F657"/>
<gene>
    <name evidence="1" type="ORF">SAMN05444483_10341</name>
</gene>
<evidence type="ECO:0000313" key="2">
    <source>
        <dbReference type="Proteomes" id="UP000183945"/>
    </source>
</evidence>
<dbReference type="EMBL" id="FQVT01000003">
    <property type="protein sequence ID" value="SHF86955.1"/>
    <property type="molecule type" value="Genomic_DNA"/>
</dbReference>
<organism evidence="1 2">
    <name type="scientific">Salegentibacter echinorum</name>
    <dbReference type="NCBI Taxonomy" id="1073325"/>
    <lineage>
        <taxon>Bacteria</taxon>
        <taxon>Pseudomonadati</taxon>
        <taxon>Bacteroidota</taxon>
        <taxon>Flavobacteriia</taxon>
        <taxon>Flavobacteriales</taxon>
        <taxon>Flavobacteriaceae</taxon>
        <taxon>Salegentibacter</taxon>
    </lineage>
</organism>
<name>A0A1M5F657_SALEC</name>